<dbReference type="Proteomes" id="UP000247389">
    <property type="component" value="Unassembled WGS sequence"/>
</dbReference>
<evidence type="ECO:0000313" key="13">
    <source>
        <dbReference type="EMBL" id="SDI21788.1"/>
    </source>
</evidence>
<dbReference type="InterPro" id="IPR000515">
    <property type="entry name" value="MetI-like"/>
</dbReference>
<dbReference type="GeneID" id="57012468"/>
<dbReference type="STRING" id="54121.SAMN04515653_101120"/>
<name>A0A1G6KVZ1_9FIRM</name>
<dbReference type="PANTHER" id="PTHR30614">
    <property type="entry name" value="MEMBRANE COMPONENT OF AMINO ACID ABC TRANSPORTER"/>
    <property type="match status" value="1"/>
</dbReference>
<dbReference type="EMBL" id="QICM01000005">
    <property type="protein sequence ID" value="PXV68249.1"/>
    <property type="molecule type" value="Genomic_DNA"/>
</dbReference>
<evidence type="ECO:0000256" key="7">
    <source>
        <dbReference type="ARBA" id="ARBA00023136"/>
    </source>
</evidence>
<reference evidence="15 22" key="4">
    <citation type="submission" date="2019-03" db="EMBL/GenBank/DDBJ databases">
        <title>Deep subsurface shale carbon reservoir microbial communities from Ohio and West Virginia, USA.</title>
        <authorList>
            <person name="Wrighton K."/>
        </authorList>
    </citation>
    <scope>NUCLEOTIDE SEQUENCE [LARGE SCALE GENOMIC DNA]</scope>
    <source>
        <strain evidence="15 22">UTICA-S4D12</strain>
    </source>
</reference>
<feature type="domain" description="ABC transmembrane type-1" evidence="9">
    <location>
        <begin position="16"/>
        <end position="204"/>
    </location>
</feature>
<keyword evidence="3" id="KW-1003">Cell membrane</keyword>
<evidence type="ECO:0000313" key="19">
    <source>
        <dbReference type="Proteomes" id="UP000199519"/>
    </source>
</evidence>
<evidence type="ECO:0000256" key="8">
    <source>
        <dbReference type="RuleBase" id="RU363032"/>
    </source>
</evidence>
<keyword evidence="7 8" id="KW-0472">Membrane</keyword>
<evidence type="ECO:0000259" key="9">
    <source>
        <dbReference type="PROSITE" id="PS50928"/>
    </source>
</evidence>
<dbReference type="SUPFAM" id="SSF161098">
    <property type="entry name" value="MetI-like"/>
    <property type="match status" value="1"/>
</dbReference>
<proteinExistence type="inferred from homology"/>
<dbReference type="InterPro" id="IPR035906">
    <property type="entry name" value="MetI-like_sf"/>
</dbReference>
<dbReference type="NCBIfam" id="TIGR01726">
    <property type="entry name" value="HEQRo_perm_3TM"/>
    <property type="match status" value="1"/>
</dbReference>
<evidence type="ECO:0000313" key="23">
    <source>
        <dbReference type="Proteomes" id="UP000324896"/>
    </source>
</evidence>
<accession>A0A1G6KVZ1</accession>
<keyword evidence="2 8" id="KW-0813">Transport</keyword>
<evidence type="ECO:0000313" key="14">
    <source>
        <dbReference type="EMBL" id="SES73809.1"/>
    </source>
</evidence>
<gene>
    <name evidence="15" type="ORF">BY453_101164</name>
    <name evidence="16" type="ORF">C7954_11110</name>
    <name evidence="10" type="ORF">C8C78_10541</name>
    <name evidence="11" type="ORF">SAMN04488597_10525</name>
    <name evidence="12" type="ORF">SAMN04488598_105125</name>
    <name evidence="14" type="ORF">SAMN04515652_104156</name>
    <name evidence="13" type="ORF">SAMN04515654_10353</name>
</gene>
<evidence type="ECO:0000256" key="1">
    <source>
        <dbReference type="ARBA" id="ARBA00004651"/>
    </source>
</evidence>
<evidence type="ECO:0000313" key="17">
    <source>
        <dbReference type="Proteomes" id="UP000198612"/>
    </source>
</evidence>
<protein>
    <submittedName>
        <fullName evidence="10">Amino acid ABC transporter membrane protein (PAAT family)</fullName>
    </submittedName>
    <submittedName>
        <fullName evidence="11">Amino acid ABC transporter membrane protein, PAAT family</fullName>
    </submittedName>
    <submittedName>
        <fullName evidence="16">Polar amino acid transport system permease protein</fullName>
    </submittedName>
</protein>
<dbReference type="EMBL" id="FNEH01000003">
    <property type="protein sequence ID" value="SDI21788.1"/>
    <property type="molecule type" value="Genomic_DNA"/>
</dbReference>
<dbReference type="EMBL" id="SOAA01000001">
    <property type="protein sequence ID" value="TDS35445.1"/>
    <property type="molecule type" value="Genomic_DNA"/>
</dbReference>
<dbReference type="GO" id="GO:0006865">
    <property type="term" value="P:amino acid transport"/>
    <property type="evidence" value="ECO:0007669"/>
    <property type="project" value="UniProtKB-KW"/>
</dbReference>
<dbReference type="Proteomes" id="UP000198945">
    <property type="component" value="Unassembled WGS sequence"/>
</dbReference>
<evidence type="ECO:0000313" key="18">
    <source>
        <dbReference type="Proteomes" id="UP000198945"/>
    </source>
</evidence>
<dbReference type="Proteomes" id="UP000324896">
    <property type="component" value="Unassembled WGS sequence"/>
</dbReference>
<comment type="subcellular location">
    <subcellularLocation>
        <location evidence="1 8">Cell membrane</location>
        <topology evidence="1 8">Multi-pass membrane protein</topology>
    </subcellularLocation>
</comment>
<keyword evidence="5" id="KW-0029">Amino-acid transport</keyword>
<dbReference type="Pfam" id="PF00528">
    <property type="entry name" value="BPD_transp_1"/>
    <property type="match status" value="1"/>
</dbReference>
<dbReference type="Gene3D" id="1.10.3720.10">
    <property type="entry name" value="MetI-like"/>
    <property type="match status" value="1"/>
</dbReference>
<reference evidence="17 19" key="2">
    <citation type="submission" date="2016-10" db="EMBL/GenBank/DDBJ databases">
        <authorList>
            <person name="Varghese N."/>
            <person name="Submissions S."/>
        </authorList>
    </citation>
    <scope>NUCLEOTIDE SEQUENCE [LARGE SCALE GENOMIC DNA]</scope>
    <source>
        <strain evidence="11 23">WG10</strain>
        <strain evidence="12 19">WG2</strain>
        <strain evidence="14 17">WG5</strain>
    </source>
</reference>
<dbReference type="InterPro" id="IPR010065">
    <property type="entry name" value="AA_ABC_transptr_permease_3TM"/>
</dbReference>
<dbReference type="Proteomes" id="UP000295472">
    <property type="component" value="Unassembled WGS sequence"/>
</dbReference>
<evidence type="ECO:0000256" key="5">
    <source>
        <dbReference type="ARBA" id="ARBA00022970"/>
    </source>
</evidence>
<keyword evidence="4 8" id="KW-0812">Transmembrane</keyword>
<evidence type="ECO:0000313" key="12">
    <source>
        <dbReference type="EMBL" id="SDF05993.1"/>
    </source>
</evidence>
<dbReference type="GO" id="GO:0043190">
    <property type="term" value="C:ATP-binding cassette (ABC) transporter complex"/>
    <property type="evidence" value="ECO:0007669"/>
    <property type="project" value="InterPro"/>
</dbReference>
<evidence type="ECO:0000256" key="3">
    <source>
        <dbReference type="ARBA" id="ARBA00022475"/>
    </source>
</evidence>
<evidence type="ECO:0000256" key="4">
    <source>
        <dbReference type="ARBA" id="ARBA00022692"/>
    </source>
</evidence>
<dbReference type="EMBL" id="SOEF01000011">
    <property type="protein sequence ID" value="TDX44515.1"/>
    <property type="molecule type" value="Genomic_DNA"/>
</dbReference>
<dbReference type="EMBL" id="FOHG01000004">
    <property type="protein sequence ID" value="SES73809.1"/>
    <property type="molecule type" value="Genomic_DNA"/>
</dbReference>
<evidence type="ECO:0000313" key="20">
    <source>
        <dbReference type="Proteomes" id="UP000247389"/>
    </source>
</evidence>
<dbReference type="GO" id="GO:0022857">
    <property type="term" value="F:transmembrane transporter activity"/>
    <property type="evidence" value="ECO:0007669"/>
    <property type="project" value="InterPro"/>
</dbReference>
<evidence type="ECO:0000313" key="15">
    <source>
        <dbReference type="EMBL" id="TDS35445.1"/>
    </source>
</evidence>
<dbReference type="CDD" id="cd06261">
    <property type="entry name" value="TM_PBP2"/>
    <property type="match status" value="1"/>
</dbReference>
<dbReference type="InterPro" id="IPR043429">
    <property type="entry name" value="ArtM/GltK/GlnP/TcyL/YhdX-like"/>
</dbReference>
<dbReference type="EMBL" id="FNBJ01000005">
    <property type="protein sequence ID" value="SDF05993.1"/>
    <property type="molecule type" value="Genomic_DNA"/>
</dbReference>
<feature type="transmembrane region" description="Helical" evidence="8">
    <location>
        <begin position="182"/>
        <end position="203"/>
    </location>
</feature>
<feature type="transmembrane region" description="Helical" evidence="8">
    <location>
        <begin position="52"/>
        <end position="75"/>
    </location>
</feature>
<dbReference type="Proteomes" id="UP000198612">
    <property type="component" value="Unassembled WGS sequence"/>
</dbReference>
<keyword evidence="6 8" id="KW-1133">Transmembrane helix</keyword>
<dbReference type="RefSeq" id="WP_073156980.1">
    <property type="nucleotide sequence ID" value="NZ_FMYT01000005.1"/>
</dbReference>
<evidence type="ECO:0000313" key="10">
    <source>
        <dbReference type="EMBL" id="PXV68249.1"/>
    </source>
</evidence>
<evidence type="ECO:0000313" key="22">
    <source>
        <dbReference type="Proteomes" id="UP000295758"/>
    </source>
</evidence>
<evidence type="ECO:0000313" key="16">
    <source>
        <dbReference type="EMBL" id="TDX44515.1"/>
    </source>
</evidence>
<dbReference type="Proteomes" id="UP000295758">
    <property type="component" value="Unassembled WGS sequence"/>
</dbReference>
<feature type="transmembrane region" description="Helical" evidence="8">
    <location>
        <begin position="20"/>
        <end position="40"/>
    </location>
</feature>
<evidence type="ECO:0000256" key="6">
    <source>
        <dbReference type="ARBA" id="ARBA00022989"/>
    </source>
</evidence>
<evidence type="ECO:0000256" key="2">
    <source>
        <dbReference type="ARBA" id="ARBA00022448"/>
    </source>
</evidence>
<keyword evidence="19" id="KW-1185">Reference proteome</keyword>
<dbReference type="PANTHER" id="PTHR30614:SF0">
    <property type="entry name" value="L-CYSTINE TRANSPORT SYSTEM PERMEASE PROTEIN TCYL"/>
    <property type="match status" value="1"/>
</dbReference>
<reference evidence="10 20" key="3">
    <citation type="submission" date="2018-04" db="EMBL/GenBank/DDBJ databases">
        <title>Subsurface microbial communities from deep shales in Ohio and West Virginia, USA.</title>
        <authorList>
            <person name="Wrighton K."/>
        </authorList>
    </citation>
    <scope>NUCLEOTIDE SEQUENCE [LARGE SCALE GENOMIC DNA]</scope>
    <source>
        <strain evidence="16 21">DSMZ 11287</strain>
        <strain evidence="10 20">MSL28</strain>
    </source>
</reference>
<dbReference type="Proteomes" id="UP000199519">
    <property type="component" value="Unassembled WGS sequence"/>
</dbReference>
<organism evidence="11 23">
    <name type="scientific">Halanaerobium congolense</name>
    <dbReference type="NCBI Taxonomy" id="54121"/>
    <lineage>
        <taxon>Bacteria</taxon>
        <taxon>Bacillati</taxon>
        <taxon>Bacillota</taxon>
        <taxon>Clostridia</taxon>
        <taxon>Halanaerobiales</taxon>
        <taxon>Halanaerobiaceae</taxon>
        <taxon>Halanaerobium</taxon>
    </lineage>
</organism>
<dbReference type="EMBL" id="FMYT01000005">
    <property type="protein sequence ID" value="SDC35269.1"/>
    <property type="molecule type" value="Genomic_DNA"/>
</dbReference>
<reference evidence="13 18" key="1">
    <citation type="submission" date="2016-10" db="EMBL/GenBank/DDBJ databases">
        <authorList>
            <person name="de Groot N.N."/>
        </authorList>
    </citation>
    <scope>NUCLEOTIDE SEQUENCE [LARGE SCALE GENOMIC DNA]</scope>
    <source>
        <strain evidence="13 18">WG7</strain>
    </source>
</reference>
<dbReference type="FunFam" id="1.10.3720.10:FF:000006">
    <property type="entry name" value="Glutamate/aspartate ABC transporter, permease protein GltK"/>
    <property type="match status" value="1"/>
</dbReference>
<dbReference type="AlphaFoldDB" id="A0A1G6KVZ1"/>
<comment type="similarity">
    <text evidence="8">Belongs to the binding-protein-dependent transport system permease family.</text>
</comment>
<sequence>MFDYILNVSGYVLEGSLVTFQLYLVTAIFSVILGVLGALGKISKIPLLESILSFYTWVFRGTPLLLQLFFAYYGLPVLGITLEPFPAAALTFIVNYGAYFTEIFRGGIESIGDGQYEAAKVLGMNYRQTMSRIIIPQTVKRVLPATSNEAINLVKDSALVAVIGLGDLLRAAKVAVTRDFSIIPFIIAAVFYLIISSVIVTVFRKLEEKYSVYE</sequence>
<evidence type="ECO:0000313" key="11">
    <source>
        <dbReference type="EMBL" id="SDC35269.1"/>
    </source>
</evidence>
<evidence type="ECO:0000313" key="21">
    <source>
        <dbReference type="Proteomes" id="UP000295472"/>
    </source>
</evidence>
<dbReference type="PROSITE" id="PS50928">
    <property type="entry name" value="ABC_TM1"/>
    <property type="match status" value="1"/>
</dbReference>
<dbReference type="OrthoDB" id="9787841at2"/>